<dbReference type="PANTHER" id="PTHR33495:SF2">
    <property type="entry name" value="ANTI-SIGMA FACTOR ANTAGONIST TM_1081-RELATED"/>
    <property type="match status" value="1"/>
</dbReference>
<dbReference type="EMBL" id="JBHEZZ010000026">
    <property type="protein sequence ID" value="MFC1406053.1"/>
    <property type="molecule type" value="Genomic_DNA"/>
</dbReference>
<dbReference type="InterPro" id="IPR002645">
    <property type="entry name" value="STAS_dom"/>
</dbReference>
<dbReference type="PANTHER" id="PTHR33495">
    <property type="entry name" value="ANTI-SIGMA FACTOR ANTAGONIST TM_1081-RELATED-RELATED"/>
    <property type="match status" value="1"/>
</dbReference>
<keyword evidence="4" id="KW-1185">Reference proteome</keyword>
<gene>
    <name evidence="3" type="ORF">ACEZDJ_32640</name>
</gene>
<reference evidence="3 4" key="1">
    <citation type="submission" date="2024-09" db="EMBL/GenBank/DDBJ databases">
        <authorList>
            <person name="Lee S.D."/>
        </authorList>
    </citation>
    <scope>NUCLEOTIDE SEQUENCE [LARGE SCALE GENOMIC DNA]</scope>
    <source>
        <strain evidence="3 4">N1-5</strain>
    </source>
</reference>
<evidence type="ECO:0000313" key="3">
    <source>
        <dbReference type="EMBL" id="MFC1406053.1"/>
    </source>
</evidence>
<feature type="domain" description="STAS" evidence="2">
    <location>
        <begin position="1"/>
        <end position="95"/>
    </location>
</feature>
<organism evidence="3 4">
    <name type="scientific">Streptacidiphilus cavernicola</name>
    <dbReference type="NCBI Taxonomy" id="3342716"/>
    <lineage>
        <taxon>Bacteria</taxon>
        <taxon>Bacillati</taxon>
        <taxon>Actinomycetota</taxon>
        <taxon>Actinomycetes</taxon>
        <taxon>Kitasatosporales</taxon>
        <taxon>Streptomycetaceae</taxon>
        <taxon>Streptacidiphilus</taxon>
    </lineage>
</organism>
<feature type="region of interest" description="Disordered" evidence="1">
    <location>
        <begin position="119"/>
        <end position="155"/>
    </location>
</feature>
<protein>
    <submittedName>
        <fullName evidence="3">STAS domain-containing protein</fullName>
    </submittedName>
</protein>
<comment type="caution">
    <text evidence="3">The sequence shown here is derived from an EMBL/GenBank/DDBJ whole genome shotgun (WGS) entry which is preliminary data.</text>
</comment>
<sequence>MALRIQSMGGCVIVAFPPEVDGVRAAEVDATLGERVWDRLPPTGLVLDLSPVQFIDSPGLAVIARACGRGQDRGVDVRIVAPTPTQRRLLDRMGVAHTAVYDTVPLAVLDSLGGRAPMEGGCGGARDSGGGGVQTSGPGAGEQGRTVPAPPGAAT</sequence>
<dbReference type="PROSITE" id="PS50801">
    <property type="entry name" value="STAS"/>
    <property type="match status" value="1"/>
</dbReference>
<dbReference type="Proteomes" id="UP001592528">
    <property type="component" value="Unassembled WGS sequence"/>
</dbReference>
<evidence type="ECO:0000256" key="1">
    <source>
        <dbReference type="SAM" id="MobiDB-lite"/>
    </source>
</evidence>
<evidence type="ECO:0000313" key="4">
    <source>
        <dbReference type="Proteomes" id="UP001592528"/>
    </source>
</evidence>
<dbReference type="Gene3D" id="3.30.750.24">
    <property type="entry name" value="STAS domain"/>
    <property type="match status" value="1"/>
</dbReference>
<dbReference type="CDD" id="cd07043">
    <property type="entry name" value="STAS_anti-anti-sigma_factors"/>
    <property type="match status" value="1"/>
</dbReference>
<dbReference type="RefSeq" id="WP_051726339.1">
    <property type="nucleotide sequence ID" value="NZ_JBHEZZ010000026.1"/>
</dbReference>
<name>A0ABV6UX63_9ACTN</name>
<dbReference type="InterPro" id="IPR036513">
    <property type="entry name" value="STAS_dom_sf"/>
</dbReference>
<dbReference type="SUPFAM" id="SSF52091">
    <property type="entry name" value="SpoIIaa-like"/>
    <property type="match status" value="1"/>
</dbReference>
<accession>A0ABV6UX63</accession>
<feature type="compositionally biased region" description="Gly residues" evidence="1">
    <location>
        <begin position="120"/>
        <end position="142"/>
    </location>
</feature>
<dbReference type="Pfam" id="PF01740">
    <property type="entry name" value="STAS"/>
    <property type="match status" value="1"/>
</dbReference>
<proteinExistence type="predicted"/>
<evidence type="ECO:0000259" key="2">
    <source>
        <dbReference type="PROSITE" id="PS50801"/>
    </source>
</evidence>